<evidence type="ECO:0008006" key="4">
    <source>
        <dbReference type="Google" id="ProtNLM"/>
    </source>
</evidence>
<feature type="transmembrane region" description="Helical" evidence="1">
    <location>
        <begin position="218"/>
        <end position="239"/>
    </location>
</feature>
<organism evidence="2 3">
    <name type="scientific">Flavobacterium soyangense</name>
    <dbReference type="NCBI Taxonomy" id="2023265"/>
    <lineage>
        <taxon>Bacteria</taxon>
        <taxon>Pseudomonadati</taxon>
        <taxon>Bacteroidota</taxon>
        <taxon>Flavobacteriia</taxon>
        <taxon>Flavobacteriales</taxon>
        <taxon>Flavobacteriaceae</taxon>
        <taxon>Flavobacterium</taxon>
    </lineage>
</organism>
<feature type="transmembrane region" description="Helical" evidence="1">
    <location>
        <begin position="318"/>
        <end position="341"/>
    </location>
</feature>
<protein>
    <recommendedName>
        <fullName evidence="4">MFS transporter</fullName>
    </recommendedName>
</protein>
<dbReference type="AlphaFoldDB" id="A0A930U923"/>
<evidence type="ECO:0000256" key="1">
    <source>
        <dbReference type="SAM" id="Phobius"/>
    </source>
</evidence>
<evidence type="ECO:0000313" key="3">
    <source>
        <dbReference type="Proteomes" id="UP000646211"/>
    </source>
</evidence>
<dbReference type="InterPro" id="IPR036259">
    <property type="entry name" value="MFS_trans_sf"/>
</dbReference>
<dbReference type="SUPFAM" id="SSF103473">
    <property type="entry name" value="MFS general substrate transporter"/>
    <property type="match status" value="1"/>
</dbReference>
<feature type="transmembrane region" description="Helical" evidence="1">
    <location>
        <begin position="107"/>
        <end position="128"/>
    </location>
</feature>
<keyword evidence="3" id="KW-1185">Reference proteome</keyword>
<feature type="transmembrane region" description="Helical" evidence="1">
    <location>
        <begin position="12"/>
        <end position="31"/>
    </location>
</feature>
<gene>
    <name evidence="2" type="ORF">IR213_03835</name>
</gene>
<keyword evidence="1" id="KW-1133">Transmembrane helix</keyword>
<keyword evidence="1" id="KW-0472">Membrane</keyword>
<proteinExistence type="predicted"/>
<reference evidence="2" key="1">
    <citation type="submission" date="2020-11" db="EMBL/GenBank/DDBJ databases">
        <title>Genome of Flavobacterium soyangense.</title>
        <authorList>
            <person name="Liu Q."/>
            <person name="Xin Y.-H."/>
        </authorList>
    </citation>
    <scope>NUCLEOTIDE SEQUENCE</scope>
    <source>
        <strain evidence="2">CGMCC 1.13493</strain>
    </source>
</reference>
<evidence type="ECO:0000313" key="2">
    <source>
        <dbReference type="EMBL" id="MBF2707722.1"/>
    </source>
</evidence>
<feature type="transmembrane region" description="Helical" evidence="1">
    <location>
        <begin position="259"/>
        <end position="283"/>
    </location>
</feature>
<feature type="transmembrane region" description="Helical" evidence="1">
    <location>
        <begin position="81"/>
        <end position="101"/>
    </location>
</feature>
<dbReference type="RefSeq" id="WP_194310985.1">
    <property type="nucleotide sequence ID" value="NZ_JADHEC010000005.1"/>
</dbReference>
<keyword evidence="1" id="KW-0812">Transmembrane</keyword>
<feature type="transmembrane region" description="Helical" evidence="1">
    <location>
        <begin position="353"/>
        <end position="376"/>
    </location>
</feature>
<feature type="transmembrane region" description="Helical" evidence="1">
    <location>
        <begin position="388"/>
        <end position="411"/>
    </location>
</feature>
<dbReference type="EMBL" id="JADHEC010000005">
    <property type="protein sequence ID" value="MBF2707722.1"/>
    <property type="molecule type" value="Genomic_DNA"/>
</dbReference>
<dbReference type="InterPro" id="IPR043745">
    <property type="entry name" value="DUF5690"/>
</dbReference>
<feature type="transmembrane region" description="Helical" evidence="1">
    <location>
        <begin position="290"/>
        <end position="312"/>
    </location>
</feature>
<dbReference type="Proteomes" id="UP000646211">
    <property type="component" value="Unassembled WGS sequence"/>
</dbReference>
<feature type="transmembrane region" description="Helical" evidence="1">
    <location>
        <begin position="168"/>
        <end position="189"/>
    </location>
</feature>
<comment type="caution">
    <text evidence="2">The sequence shown here is derived from an EMBL/GenBank/DDBJ whole genome shotgun (WGS) entry which is preliminary data.</text>
</comment>
<accession>A0A930U923</accession>
<dbReference type="Pfam" id="PF18943">
    <property type="entry name" value="DUF5690"/>
    <property type="match status" value="1"/>
</dbReference>
<name>A0A930U923_9FLAO</name>
<feature type="transmembrane region" description="Helical" evidence="1">
    <location>
        <begin position="51"/>
        <end position="69"/>
    </location>
</feature>
<feature type="transmembrane region" description="Helical" evidence="1">
    <location>
        <begin position="135"/>
        <end position="156"/>
    </location>
</feature>
<sequence>MQKLAKKSNIPFVINASLASFGAYFCMYAFRKPFSVATFEGMEVFHIDYKIILIIAQVLGYALSKFIGIKVVSELKASQRAYYLLGLILIAELALVLFALIPKPFNIAFMFMNGVPLGMIWGIVFSYLEGRKFTEILGVSLSTSFIVSSGVVKSVGFFVMDTWGFTEFWMPAITGALFVLPLLFFTWLLEKIPKPTQEDIELRSERIPMTGKDRKNMLLKFLFPITIWVLFYTFLTAFRDFRDNFSRELWDTMGYKGDVSVYSSSETLVAIIVLLVLGFAFYFRDNMKALFFYQFLLLTGCLALGFSTYLFQTGNLNPFTWMVVSGFGLYICYVPFNCLLFDRFIGAFKIKGNAGFLIYLADAFGYLGSVAVLLYKNFVQSSLSWINFFMYSAYIVAGIGLVVTISSILYLDRKHKKDKTESINFKIILNETIV</sequence>